<gene>
    <name evidence="1" type="primary">jg11245</name>
    <name evidence="1" type="ORF">PAEG_LOCUS14576</name>
</gene>
<evidence type="ECO:0000313" key="2">
    <source>
        <dbReference type="Proteomes" id="UP000838756"/>
    </source>
</evidence>
<accession>A0A8S4RKA6</accession>
<keyword evidence="2" id="KW-1185">Reference proteome</keyword>
<protein>
    <submittedName>
        <fullName evidence="1">Jg11245 protein</fullName>
    </submittedName>
</protein>
<organism evidence="1 2">
    <name type="scientific">Pararge aegeria aegeria</name>
    <dbReference type="NCBI Taxonomy" id="348720"/>
    <lineage>
        <taxon>Eukaryota</taxon>
        <taxon>Metazoa</taxon>
        <taxon>Ecdysozoa</taxon>
        <taxon>Arthropoda</taxon>
        <taxon>Hexapoda</taxon>
        <taxon>Insecta</taxon>
        <taxon>Pterygota</taxon>
        <taxon>Neoptera</taxon>
        <taxon>Endopterygota</taxon>
        <taxon>Lepidoptera</taxon>
        <taxon>Glossata</taxon>
        <taxon>Ditrysia</taxon>
        <taxon>Papilionoidea</taxon>
        <taxon>Nymphalidae</taxon>
        <taxon>Satyrinae</taxon>
        <taxon>Satyrini</taxon>
        <taxon>Parargina</taxon>
        <taxon>Pararge</taxon>
    </lineage>
</organism>
<dbReference type="Proteomes" id="UP000838756">
    <property type="component" value="Unassembled WGS sequence"/>
</dbReference>
<dbReference type="AlphaFoldDB" id="A0A8S4RKA6"/>
<dbReference type="EMBL" id="CAKXAJ010025255">
    <property type="protein sequence ID" value="CAH2237279.1"/>
    <property type="molecule type" value="Genomic_DNA"/>
</dbReference>
<reference evidence="1" key="1">
    <citation type="submission" date="2022-03" db="EMBL/GenBank/DDBJ databases">
        <authorList>
            <person name="Lindestad O."/>
        </authorList>
    </citation>
    <scope>NUCLEOTIDE SEQUENCE</scope>
</reference>
<sequence>MLRYQIKNEEIRRRTRFTDIARREDVMAKRGAHSSGNYWTLGSQGAGSAPSHRYTQSWLPQIRRTDDIELVAGNRCSHALQDRSMWNSLQKIRVRTAIG</sequence>
<evidence type="ECO:0000313" key="1">
    <source>
        <dbReference type="EMBL" id="CAH2237279.1"/>
    </source>
</evidence>
<comment type="caution">
    <text evidence="1">The sequence shown here is derived from an EMBL/GenBank/DDBJ whole genome shotgun (WGS) entry which is preliminary data.</text>
</comment>
<name>A0A8S4RKA6_9NEOP</name>
<proteinExistence type="predicted"/>